<proteinExistence type="predicted"/>
<dbReference type="Gene3D" id="3.80.10.10">
    <property type="entry name" value="Ribonuclease Inhibitor"/>
    <property type="match status" value="1"/>
</dbReference>
<accession>A0ABP1EA62</accession>
<dbReference type="Proteomes" id="UP001497453">
    <property type="component" value="Chromosome 9"/>
</dbReference>
<name>A0ABP1EA62_9APHY</name>
<keyword evidence="2" id="KW-1185">Reference proteome</keyword>
<evidence type="ECO:0000313" key="1">
    <source>
        <dbReference type="EMBL" id="CAL1716218.1"/>
    </source>
</evidence>
<gene>
    <name evidence="1" type="ORF">GFSPODELE1_LOCUS10651</name>
</gene>
<reference evidence="2" key="1">
    <citation type="submission" date="2024-04" db="EMBL/GenBank/DDBJ databases">
        <authorList>
            <person name="Shaw F."/>
            <person name="Minotto A."/>
        </authorList>
    </citation>
    <scope>NUCLEOTIDE SEQUENCE [LARGE SCALE GENOMIC DNA]</scope>
</reference>
<evidence type="ECO:0000313" key="2">
    <source>
        <dbReference type="Proteomes" id="UP001497453"/>
    </source>
</evidence>
<dbReference type="EMBL" id="OZ037952">
    <property type="protein sequence ID" value="CAL1716218.1"/>
    <property type="molecule type" value="Genomic_DNA"/>
</dbReference>
<evidence type="ECO:0008006" key="3">
    <source>
        <dbReference type="Google" id="ProtNLM"/>
    </source>
</evidence>
<organism evidence="1 2">
    <name type="scientific">Somion occarium</name>
    <dbReference type="NCBI Taxonomy" id="3059160"/>
    <lineage>
        <taxon>Eukaryota</taxon>
        <taxon>Fungi</taxon>
        <taxon>Dikarya</taxon>
        <taxon>Basidiomycota</taxon>
        <taxon>Agaricomycotina</taxon>
        <taxon>Agaricomycetes</taxon>
        <taxon>Polyporales</taxon>
        <taxon>Cerrenaceae</taxon>
        <taxon>Somion</taxon>
    </lineage>
</organism>
<dbReference type="InterPro" id="IPR032675">
    <property type="entry name" value="LRR_dom_sf"/>
</dbReference>
<sequence length="425" mass="49197">MELARLPPELIDIVQHIAPDVATLKSCSLTCKEWFAICRLYIFRRVTLNDQKTFCSLETLIEATPAIGPLIRHINIEYSPARGPFEEVLNTQIPGIEPIFDALHMHLTTLCTVRLCSNDITLMVDKKEWDASLFSLAANLHTVHTLIIDDFHMDVIMFQEIMCAFPNIRNVKLWDCSHDTERLKRRQPVVPCKPRFTSLEVRFTYSPYDEVRRDLRDFLPFILSAEPTRILRSLALKVWPEDVADVVEFLDALGARLEELRLEVMLQGHTGNAMSLRANTNLRSLILVCPESPETYNDLTATISSLHIRRLEYHVYATTDFMSLATTLDGVVFTDLEELCFVCLKPTRRFKPDVHQRVIENVDRHLSAFHKHRGRDILRFVDAEWDGIHYSQDGSLREDSEDDENDYFDGDFEFYHSYDSNSDRS</sequence>
<protein>
    <recommendedName>
        <fullName evidence="3">F-box domain-containing protein</fullName>
    </recommendedName>
</protein>